<sequence>MSPLEFTALLFSGLRDRQYLWQPGDSPENYHPVLFDLAMECGVWVVTPAVNGSRNPWGFIPLGVYTETKDGVRCRPKV</sequence>
<gene>
    <name evidence="1" type="ORF">BaRGS_00013273</name>
</gene>
<organism evidence="1 2">
    <name type="scientific">Batillaria attramentaria</name>
    <dbReference type="NCBI Taxonomy" id="370345"/>
    <lineage>
        <taxon>Eukaryota</taxon>
        <taxon>Metazoa</taxon>
        <taxon>Spiralia</taxon>
        <taxon>Lophotrochozoa</taxon>
        <taxon>Mollusca</taxon>
        <taxon>Gastropoda</taxon>
        <taxon>Caenogastropoda</taxon>
        <taxon>Sorbeoconcha</taxon>
        <taxon>Cerithioidea</taxon>
        <taxon>Batillariidae</taxon>
        <taxon>Batillaria</taxon>
    </lineage>
</organism>
<protein>
    <submittedName>
        <fullName evidence="1">Uncharacterized protein</fullName>
    </submittedName>
</protein>
<dbReference type="EMBL" id="JACVVK020000074">
    <property type="protein sequence ID" value="KAK7495575.1"/>
    <property type="molecule type" value="Genomic_DNA"/>
</dbReference>
<keyword evidence="2" id="KW-1185">Reference proteome</keyword>
<comment type="caution">
    <text evidence="1">The sequence shown here is derived from an EMBL/GenBank/DDBJ whole genome shotgun (WGS) entry which is preliminary data.</text>
</comment>
<evidence type="ECO:0000313" key="1">
    <source>
        <dbReference type="EMBL" id="KAK7495575.1"/>
    </source>
</evidence>
<name>A0ABD0L8A2_9CAEN</name>
<evidence type="ECO:0000313" key="2">
    <source>
        <dbReference type="Proteomes" id="UP001519460"/>
    </source>
</evidence>
<proteinExistence type="predicted"/>
<accession>A0ABD0L8A2</accession>
<dbReference type="Proteomes" id="UP001519460">
    <property type="component" value="Unassembled WGS sequence"/>
</dbReference>
<dbReference type="AlphaFoldDB" id="A0ABD0L8A2"/>
<reference evidence="1 2" key="1">
    <citation type="journal article" date="2023" name="Sci. Data">
        <title>Genome assembly of the Korean intertidal mud-creeper Batillaria attramentaria.</title>
        <authorList>
            <person name="Patra A.K."/>
            <person name="Ho P.T."/>
            <person name="Jun S."/>
            <person name="Lee S.J."/>
            <person name="Kim Y."/>
            <person name="Won Y.J."/>
        </authorList>
    </citation>
    <scope>NUCLEOTIDE SEQUENCE [LARGE SCALE GENOMIC DNA]</scope>
    <source>
        <strain evidence="1">Wonlab-2016</strain>
    </source>
</reference>